<keyword evidence="3 5" id="KW-0548">Nucleotidyltransferase</keyword>
<proteinExistence type="predicted"/>
<gene>
    <name evidence="5" type="ORF">AAA799E16_02041</name>
</gene>
<name>A0A081S316_9ARCH</name>
<comment type="caution">
    <text evidence="5">The sequence shown here is derived from an EMBL/GenBank/DDBJ whole genome shotgun (WGS) entry which is preliminary data.</text>
</comment>
<dbReference type="InterPro" id="IPR043502">
    <property type="entry name" value="DNA/RNA_pol_sf"/>
</dbReference>
<evidence type="ECO:0000256" key="3">
    <source>
        <dbReference type="ARBA" id="ARBA00022695"/>
    </source>
</evidence>
<dbReference type="EC" id="2.7.7.7" evidence="1"/>
<dbReference type="SUPFAM" id="SSF56672">
    <property type="entry name" value="DNA/RNA polymerases"/>
    <property type="match status" value="1"/>
</dbReference>
<evidence type="ECO:0000256" key="4">
    <source>
        <dbReference type="ARBA" id="ARBA00022932"/>
    </source>
</evidence>
<dbReference type="GO" id="GO:0003887">
    <property type="term" value="F:DNA-directed DNA polymerase activity"/>
    <property type="evidence" value="ECO:0007669"/>
    <property type="project" value="UniProtKB-KW"/>
</dbReference>
<organism evidence="5 6">
    <name type="scientific">Marine Group I thaumarchaeote SCGC AAA799-E16</name>
    <dbReference type="NCBI Taxonomy" id="1502292"/>
    <lineage>
        <taxon>Archaea</taxon>
        <taxon>Nitrososphaerota</taxon>
        <taxon>Marine Group I</taxon>
    </lineage>
</organism>
<keyword evidence="4" id="KW-0239">DNA-directed DNA polymerase</keyword>
<dbReference type="InterPro" id="IPR042087">
    <property type="entry name" value="DNA_pol_B_thumb"/>
</dbReference>
<evidence type="ECO:0000256" key="2">
    <source>
        <dbReference type="ARBA" id="ARBA00022679"/>
    </source>
</evidence>
<evidence type="ECO:0000313" key="5">
    <source>
        <dbReference type="EMBL" id="KER05319.1"/>
    </source>
</evidence>
<reference evidence="5 6" key="1">
    <citation type="submission" date="2014-06" db="EMBL/GenBank/DDBJ databases">
        <authorList>
            <person name="Ngugi D.K."/>
            <person name="Blom J."/>
            <person name="Alam I."/>
            <person name="Rashid M."/>
            <person name="Ba Alawi W."/>
            <person name="Zhang G."/>
            <person name="Hikmawan T."/>
            <person name="Guan Y."/>
            <person name="Antunes A."/>
            <person name="Siam R."/>
            <person name="Eldorry H."/>
            <person name="Bajic V."/>
            <person name="Stingl U."/>
        </authorList>
    </citation>
    <scope>NUCLEOTIDE SEQUENCE [LARGE SCALE GENOMIC DNA]</scope>
    <source>
        <strain evidence="5">SCGC AAA799-E16</strain>
    </source>
</reference>
<sequence length="74" mass="8482">MVNTIDDFDRAKNKVADKISECVRKIQAKEIPLTELAFNVMLNKAPNDYTKTIPQHIRAAKQLESIREIKKGEI</sequence>
<dbReference type="Gene3D" id="1.10.132.60">
    <property type="entry name" value="DNA polymerase family B, C-terminal domain"/>
    <property type="match status" value="1"/>
</dbReference>
<keyword evidence="6" id="KW-1185">Reference proteome</keyword>
<evidence type="ECO:0000256" key="1">
    <source>
        <dbReference type="ARBA" id="ARBA00012417"/>
    </source>
</evidence>
<feature type="non-terminal residue" evidence="5">
    <location>
        <position position="74"/>
    </location>
</feature>
<dbReference type="Proteomes" id="UP000028027">
    <property type="component" value="Unassembled WGS sequence"/>
</dbReference>
<evidence type="ECO:0000313" key="6">
    <source>
        <dbReference type="Proteomes" id="UP000028027"/>
    </source>
</evidence>
<protein>
    <recommendedName>
        <fullName evidence="1">DNA-directed DNA polymerase</fullName>
        <ecNumber evidence="1">2.7.7.7</ecNumber>
    </recommendedName>
</protein>
<keyword evidence="2 5" id="KW-0808">Transferase</keyword>
<dbReference type="AlphaFoldDB" id="A0A081S316"/>
<accession>A0A081S316</accession>
<dbReference type="EMBL" id="JNVL01000127">
    <property type="protein sequence ID" value="KER05319.1"/>
    <property type="molecule type" value="Genomic_DNA"/>
</dbReference>